<dbReference type="KEGG" id="dfl:DFE_1629"/>
<organism evidence="2 3">
    <name type="scientific">Desulfovibrio ferrophilus</name>
    <dbReference type="NCBI Taxonomy" id="241368"/>
    <lineage>
        <taxon>Bacteria</taxon>
        <taxon>Pseudomonadati</taxon>
        <taxon>Thermodesulfobacteriota</taxon>
        <taxon>Desulfovibrionia</taxon>
        <taxon>Desulfovibrionales</taxon>
        <taxon>Desulfovibrionaceae</taxon>
        <taxon>Desulfovibrio</taxon>
    </lineage>
</organism>
<dbReference type="OrthoDB" id="5449868at2"/>
<proteinExistence type="predicted"/>
<feature type="signal peptide" evidence="1">
    <location>
        <begin position="1"/>
        <end position="22"/>
    </location>
</feature>
<name>A0A2Z6AYV6_9BACT</name>
<evidence type="ECO:0000313" key="3">
    <source>
        <dbReference type="Proteomes" id="UP000269883"/>
    </source>
</evidence>
<keyword evidence="1" id="KW-0732">Signal</keyword>
<sequence>MTYLRRVATAALLAVCAMFVLASCQRPHTVIEGPAGTLAVAGFFQPESNRDLMAGYLPENPIHMDRKVLNELDAGLSAALAKGESKAWIRPAKVDHCRTLVLERSKGKVVAAFAHWLEVAKCVEADWLLVPQVTYLREREGSEVSVQNAASVTLDLFLISVADESIAARYHFEETQLSLTENILDAGKFVRRGGKWITALELAREGMERGVKEFGL</sequence>
<keyword evidence="2" id="KW-0449">Lipoprotein</keyword>
<dbReference type="RefSeq" id="WP_126378384.1">
    <property type="nucleotide sequence ID" value="NZ_AP017378.1"/>
</dbReference>
<evidence type="ECO:0000256" key="1">
    <source>
        <dbReference type="SAM" id="SignalP"/>
    </source>
</evidence>
<feature type="chain" id="PRO_5016380979" evidence="1">
    <location>
        <begin position="23"/>
        <end position="216"/>
    </location>
</feature>
<gene>
    <name evidence="2" type="ORF">DFE_1629</name>
</gene>
<keyword evidence="3" id="KW-1185">Reference proteome</keyword>
<protein>
    <submittedName>
        <fullName evidence="2">Putative lipoprotein</fullName>
    </submittedName>
</protein>
<dbReference type="EMBL" id="AP017378">
    <property type="protein sequence ID" value="BBD08355.1"/>
    <property type="molecule type" value="Genomic_DNA"/>
</dbReference>
<evidence type="ECO:0000313" key="2">
    <source>
        <dbReference type="EMBL" id="BBD08355.1"/>
    </source>
</evidence>
<accession>A0A2Z6AYV6</accession>
<reference evidence="2 3" key="1">
    <citation type="journal article" date="2018" name="Sci. Adv.">
        <title>Multi-heme cytochromes provide a pathway for survival in energy-limited environments.</title>
        <authorList>
            <person name="Deng X."/>
            <person name="Dohmae N."/>
            <person name="Nealson K.H."/>
            <person name="Hashimoto K."/>
            <person name="Okamoto A."/>
        </authorList>
    </citation>
    <scope>NUCLEOTIDE SEQUENCE [LARGE SCALE GENOMIC DNA]</scope>
    <source>
        <strain evidence="2 3">IS5</strain>
    </source>
</reference>
<dbReference type="Proteomes" id="UP000269883">
    <property type="component" value="Chromosome"/>
</dbReference>
<dbReference type="AlphaFoldDB" id="A0A2Z6AYV6"/>
<dbReference type="PROSITE" id="PS51257">
    <property type="entry name" value="PROKAR_LIPOPROTEIN"/>
    <property type="match status" value="1"/>
</dbReference>